<dbReference type="EMBL" id="JACGCM010001055">
    <property type="protein sequence ID" value="KAF6162154.1"/>
    <property type="molecule type" value="Genomic_DNA"/>
</dbReference>
<keyword evidence="3" id="KW-1185">Reference proteome</keyword>
<reference evidence="2 3" key="1">
    <citation type="journal article" date="2020" name="IScience">
        <title>Genome Sequencing of the Endangered Kingdonia uniflora (Circaeasteraceae, Ranunculales) Reveals Potential Mechanisms of Evolutionary Specialization.</title>
        <authorList>
            <person name="Sun Y."/>
            <person name="Deng T."/>
            <person name="Zhang A."/>
            <person name="Moore M.J."/>
            <person name="Landis J.B."/>
            <person name="Lin N."/>
            <person name="Zhang H."/>
            <person name="Zhang X."/>
            <person name="Huang J."/>
            <person name="Zhang X."/>
            <person name="Sun H."/>
            <person name="Wang H."/>
        </authorList>
    </citation>
    <scope>NUCLEOTIDE SEQUENCE [LARGE SCALE GENOMIC DNA]</scope>
    <source>
        <strain evidence="2">TB1705</strain>
        <tissue evidence="2">Leaf</tissue>
    </source>
</reference>
<feature type="region of interest" description="Disordered" evidence="1">
    <location>
        <begin position="145"/>
        <end position="179"/>
    </location>
</feature>
<dbReference type="Proteomes" id="UP000541444">
    <property type="component" value="Unassembled WGS sequence"/>
</dbReference>
<gene>
    <name evidence="2" type="ORF">GIB67_008283</name>
</gene>
<comment type="caution">
    <text evidence="2">The sequence shown here is derived from an EMBL/GenBank/DDBJ whole genome shotgun (WGS) entry which is preliminary data.</text>
</comment>
<proteinExistence type="predicted"/>
<organism evidence="2 3">
    <name type="scientific">Kingdonia uniflora</name>
    <dbReference type="NCBI Taxonomy" id="39325"/>
    <lineage>
        <taxon>Eukaryota</taxon>
        <taxon>Viridiplantae</taxon>
        <taxon>Streptophyta</taxon>
        <taxon>Embryophyta</taxon>
        <taxon>Tracheophyta</taxon>
        <taxon>Spermatophyta</taxon>
        <taxon>Magnoliopsida</taxon>
        <taxon>Ranunculales</taxon>
        <taxon>Circaeasteraceae</taxon>
        <taxon>Kingdonia</taxon>
    </lineage>
</organism>
<evidence type="ECO:0000313" key="3">
    <source>
        <dbReference type="Proteomes" id="UP000541444"/>
    </source>
</evidence>
<name>A0A7J7N505_9MAGN</name>
<sequence>MPLQVPNGNCEYYLGDICWRQLAGEARIPLDPLFSMSPHISPAALQEMRQAGFLDCEQFVLIPGLQFAWRGGEARPGVAHGVDRATRDAPHSLLEGPATHAFLLRRREAVAPDSWYAATHPCRVCAGRREDIRLGRGCDVWVVPLPPGGGARTRQRGSGPRTRGGGSSRKGHGTGDDFE</sequence>
<dbReference type="AlphaFoldDB" id="A0A7J7N505"/>
<protein>
    <submittedName>
        <fullName evidence="2">Uncharacterized protein</fullName>
    </submittedName>
</protein>
<accession>A0A7J7N505</accession>
<evidence type="ECO:0000313" key="2">
    <source>
        <dbReference type="EMBL" id="KAF6162154.1"/>
    </source>
</evidence>
<evidence type="ECO:0000256" key="1">
    <source>
        <dbReference type="SAM" id="MobiDB-lite"/>
    </source>
</evidence>